<dbReference type="InterPro" id="IPR051683">
    <property type="entry name" value="Enoyl-CoA_Hydratase/Isomerase"/>
</dbReference>
<name>A0A318RGP0_WILLI</name>
<evidence type="ECO:0000256" key="1">
    <source>
        <dbReference type="ARBA" id="ARBA00005254"/>
    </source>
</evidence>
<dbReference type="Pfam" id="PF00378">
    <property type="entry name" value="ECH_1"/>
    <property type="match status" value="1"/>
</dbReference>
<dbReference type="CDD" id="cd06558">
    <property type="entry name" value="crotonase-like"/>
    <property type="match status" value="1"/>
</dbReference>
<dbReference type="InterPro" id="IPR029045">
    <property type="entry name" value="ClpP/crotonase-like_dom_sf"/>
</dbReference>
<dbReference type="PANTHER" id="PTHR42964">
    <property type="entry name" value="ENOYL-COA HYDRATASE"/>
    <property type="match status" value="1"/>
</dbReference>
<reference evidence="2 3" key="1">
    <citation type="submission" date="2018-06" db="EMBL/GenBank/DDBJ databases">
        <title>Genomic Encyclopedia of Type Strains, Phase IV (KMG-IV): sequencing the most valuable type-strain genomes for metagenomic binning, comparative biology and taxonomic classification.</title>
        <authorList>
            <person name="Goeker M."/>
        </authorList>
    </citation>
    <scope>NUCLEOTIDE SEQUENCE [LARGE SCALE GENOMIC DNA]</scope>
    <source>
        <strain evidence="2 3">DSM 45521</strain>
    </source>
</reference>
<keyword evidence="3" id="KW-1185">Reference proteome</keyword>
<dbReference type="Proteomes" id="UP000247591">
    <property type="component" value="Unassembled WGS sequence"/>
</dbReference>
<evidence type="ECO:0000313" key="2">
    <source>
        <dbReference type="EMBL" id="PYE15991.1"/>
    </source>
</evidence>
<protein>
    <submittedName>
        <fullName evidence="2">Methylglutaconyl-CoA hydratase</fullName>
    </submittedName>
</protein>
<dbReference type="OrthoDB" id="370015at2"/>
<dbReference type="GO" id="GO:0003824">
    <property type="term" value="F:catalytic activity"/>
    <property type="evidence" value="ECO:0007669"/>
    <property type="project" value="UniProtKB-ARBA"/>
</dbReference>
<accession>A0A318RGP0</accession>
<dbReference type="EMBL" id="QJSP01000009">
    <property type="protein sequence ID" value="PYE15991.1"/>
    <property type="molecule type" value="Genomic_DNA"/>
</dbReference>
<dbReference type="RefSeq" id="WP_110470612.1">
    <property type="nucleotide sequence ID" value="NZ_QJSP01000009.1"/>
</dbReference>
<dbReference type="SUPFAM" id="SSF52096">
    <property type="entry name" value="ClpP/crotonase"/>
    <property type="match status" value="1"/>
</dbReference>
<dbReference type="AlphaFoldDB" id="A0A318RGP0"/>
<dbReference type="InterPro" id="IPR001753">
    <property type="entry name" value="Enoyl-CoA_hydra/iso"/>
</dbReference>
<dbReference type="Gene3D" id="3.90.226.10">
    <property type="entry name" value="2-enoyl-CoA Hydratase, Chain A, domain 1"/>
    <property type="match status" value="1"/>
</dbReference>
<comment type="similarity">
    <text evidence="1">Belongs to the enoyl-CoA hydratase/isomerase family.</text>
</comment>
<evidence type="ECO:0000313" key="3">
    <source>
        <dbReference type="Proteomes" id="UP000247591"/>
    </source>
</evidence>
<proteinExistence type="inferred from homology"/>
<sequence>MTTSDSGAVVHLTVAHGVATITLDSPANRNALSNQLRAELAESIENALRDDSVRLLVLTHAGPVFCAGADLKEARDAAASPAGFELAGLLTAVMTADKPVIARVAGPARAGGIGLVAACDLVVATEAATFAFSEVRIGVVPAIISVPLRGRVAPQALRELFLTGNYFDAKHAAQIGLVDTVTSEADLDDAIDTLAATLKLASPNALNGAKKLLGPNRRDLAEEMAQMQQLTAHYFSSEDGQEGIRAFGEKRLPSWASSLQT</sequence>
<comment type="caution">
    <text evidence="2">The sequence shown here is derived from an EMBL/GenBank/DDBJ whole genome shotgun (WGS) entry which is preliminary data.</text>
</comment>
<gene>
    <name evidence="2" type="ORF">DFR67_109219</name>
</gene>
<organism evidence="2 3">
    <name type="scientific">Williamsia limnetica</name>
    <dbReference type="NCBI Taxonomy" id="882452"/>
    <lineage>
        <taxon>Bacteria</taxon>
        <taxon>Bacillati</taxon>
        <taxon>Actinomycetota</taxon>
        <taxon>Actinomycetes</taxon>
        <taxon>Mycobacteriales</taxon>
        <taxon>Nocardiaceae</taxon>
        <taxon>Williamsia</taxon>
    </lineage>
</organism>
<dbReference type="PANTHER" id="PTHR42964:SF1">
    <property type="entry name" value="POLYKETIDE BIOSYNTHESIS ENOYL-COA HYDRATASE PKSH-RELATED"/>
    <property type="match status" value="1"/>
</dbReference>